<feature type="compositionally biased region" description="Basic and acidic residues" evidence="1">
    <location>
        <begin position="418"/>
        <end position="444"/>
    </location>
</feature>
<feature type="compositionally biased region" description="Polar residues" evidence="1">
    <location>
        <begin position="684"/>
        <end position="696"/>
    </location>
</feature>
<dbReference type="Proteomes" id="UP000186601">
    <property type="component" value="Unassembled WGS sequence"/>
</dbReference>
<feature type="compositionally biased region" description="Basic and acidic residues" evidence="1">
    <location>
        <begin position="127"/>
        <end position="138"/>
    </location>
</feature>
<feature type="region of interest" description="Disordered" evidence="1">
    <location>
        <begin position="855"/>
        <end position="876"/>
    </location>
</feature>
<feature type="compositionally biased region" description="Polar residues" evidence="1">
    <location>
        <begin position="1132"/>
        <end position="1157"/>
    </location>
</feature>
<feature type="compositionally biased region" description="Basic and acidic residues" evidence="1">
    <location>
        <begin position="189"/>
        <end position="236"/>
    </location>
</feature>
<feature type="compositionally biased region" description="Low complexity" evidence="1">
    <location>
        <begin position="1037"/>
        <end position="1052"/>
    </location>
</feature>
<gene>
    <name evidence="2" type="ORF">PHLCEN_2v10118</name>
</gene>
<keyword evidence="3" id="KW-1185">Reference proteome</keyword>
<organism evidence="2 3">
    <name type="scientific">Hermanssonia centrifuga</name>
    <dbReference type="NCBI Taxonomy" id="98765"/>
    <lineage>
        <taxon>Eukaryota</taxon>
        <taxon>Fungi</taxon>
        <taxon>Dikarya</taxon>
        <taxon>Basidiomycota</taxon>
        <taxon>Agaricomycotina</taxon>
        <taxon>Agaricomycetes</taxon>
        <taxon>Polyporales</taxon>
        <taxon>Meruliaceae</taxon>
        <taxon>Hermanssonia</taxon>
    </lineage>
</organism>
<feature type="compositionally biased region" description="Basic and acidic residues" evidence="1">
    <location>
        <begin position="1"/>
        <end position="19"/>
    </location>
</feature>
<comment type="caution">
    <text evidence="2">The sequence shown here is derived from an EMBL/GenBank/DDBJ whole genome shotgun (WGS) entry which is preliminary data.</text>
</comment>
<feature type="compositionally biased region" description="Polar residues" evidence="1">
    <location>
        <begin position="1053"/>
        <end position="1062"/>
    </location>
</feature>
<dbReference type="OrthoDB" id="3058872at2759"/>
<feature type="compositionally biased region" description="Polar residues" evidence="1">
    <location>
        <begin position="555"/>
        <end position="578"/>
    </location>
</feature>
<evidence type="ECO:0000256" key="1">
    <source>
        <dbReference type="SAM" id="MobiDB-lite"/>
    </source>
</evidence>
<sequence length="1482" mass="160395">MLSSRRDRDRTSTSHKYDYKLWNQASDTERQRTSTESAQRPNIEYGPGTAAAPERQHRTSRRAESSGVAPSAHKYSATRDEFNSAAPSQHTITPTASQPASTSAAPSGTRETGAYDLRTYLRKKTEKRSPRSSEEKVYVPEQSTSSRPTHQARSGYPSASSQVPSSTQTYWIPPQPARDPVSMSSRQYGEGRRERDRDEPRERRRERPKASEKPIEQDLKQGVDRGKETTLTREMMEADLQAEQMRDAERRRRRERRAEKERLLEQEQRRDDTGQERLRRHKDRPTTRDKDSRMTDEYNTVYSQVAQNPTSQASKRYEDDRASVRVRRMQAILRLAFQARPFLTDQVPSSSSNVALPSTAQLAASGRHPTSSDPRSELASRAAPPQVPEKERRPHRSHRQKTVLSQQNAQESGVSSSEQEHSGRERSIRYSERRHVARDYDGDAHPSGPSGSETERLGIRERRKLSRANDSHFKEMENRQQSANTAYGYGNVPPPAQNTASVGPASFQRFTPQIVSIRAGQGPADPQTPLPRTKTPMSSSQTRPREQQAAPAPSHQATLQGPSFQGQTSHSYSASQAASRPPGYQVSSSEASRAPGLHLAQQVVAPPSGGPQPSSQDPSRVYSNQDAPPTAAYAAFPDDASRRQKALPQQPSTQINYLTVPSMNMPPTVSASGASSRKAPSPAQPTHSPSLSNAPESSPVKPSDARLKSSTDHSPGHYAKLSISRSPGPTVSAELIIPLSTTASQQANAARAAPQDLGARFPLNEDMLTSASSSTLAPGTGRSATLSMLPAQGHQFDSPMNNSRSATYPPLLDGISHSNGVAIPMSPVKYPTRAFQEENDIPIPVPGPRAVDAMQGYPPSAQASRPQTTAVQSRPATTSIHIAAPTYLSPEVTRSVHQSTGQVQQSQVAPSHPVLTAVANMSNHSPSRSTKRFSQYSPGTLNAAPLSGTPKHSPSGRLAPRNGSTDTVTQIQPPAKSSPVPPGKSLTQRTSNSNLQSHVPSRTDMNPSHPSNWPSEYPDSSRYRSSAPYPTPIQQAPPTNTTPTGYTLSTTPHYSRSSNQPVPSTFEYQAATHRNPAPNPAAAPSASAIAAAYRSGLYNTEQSSLASHDTASHKVPSRSAPSPVPTIIGRQYNPTPSILSKTGYATSPMPTQPTRGQTYPIPSGARPQGAPQAAVSHSRTLSDPQNPNYSTRVPISGHPSTPAPPKAQLAFHPSPSEQELLRTPSSIARSISKGGQAPHPSARPSASASQNTKPSSKDKDPRKKAGGFFGLFRSRSSPPKEEDARSSKTPGSNTAPQPVKTRQRSSSQTTLNAVAASVRNIVAPHPTPMRAPPPSPAGPPPPQATATQMPAPPPTVVAPTPVKPVHDHVAISGPKMFSAFKLTSKRNRTMSAASIEALDGTAANTVIGGESARSSTAGRPSPPLRDPIEATHSWRLREEIEHRDRGWRRPRPGVVFDVVDEFTETETHHAAGKPLLWSLHID</sequence>
<feature type="region of interest" description="Disordered" evidence="1">
    <location>
        <begin position="921"/>
        <end position="1062"/>
    </location>
</feature>
<evidence type="ECO:0000313" key="2">
    <source>
        <dbReference type="EMBL" id="PSR74162.1"/>
    </source>
</evidence>
<protein>
    <submittedName>
        <fullName evidence="2">Uncharacterized protein</fullName>
    </submittedName>
</protein>
<feature type="compositionally biased region" description="Low complexity" evidence="1">
    <location>
        <begin position="601"/>
        <end position="619"/>
    </location>
</feature>
<feature type="compositionally biased region" description="Basic and acidic residues" evidence="1">
    <location>
        <begin position="467"/>
        <end position="478"/>
    </location>
</feature>
<feature type="region of interest" description="Disordered" evidence="1">
    <location>
        <begin position="346"/>
        <end position="729"/>
    </location>
</feature>
<feature type="region of interest" description="Disordered" evidence="1">
    <location>
        <begin position="1324"/>
        <end position="1358"/>
    </location>
</feature>
<feature type="compositionally biased region" description="Polar residues" evidence="1">
    <location>
        <begin position="861"/>
        <end position="876"/>
    </location>
</feature>
<name>A0A2R6NNY1_9APHY</name>
<proteinExistence type="predicted"/>
<feature type="compositionally biased region" description="Polar residues" evidence="1">
    <location>
        <begin position="985"/>
        <end position="1014"/>
    </location>
</feature>
<feature type="compositionally biased region" description="Basic and acidic residues" evidence="1">
    <location>
        <begin position="703"/>
        <end position="715"/>
    </location>
</feature>
<feature type="compositionally biased region" description="Polar residues" evidence="1">
    <location>
        <begin position="962"/>
        <end position="972"/>
    </location>
</feature>
<feature type="region of interest" description="Disordered" evidence="1">
    <location>
        <begin position="1"/>
        <end position="322"/>
    </location>
</feature>
<feature type="compositionally biased region" description="Polar residues" evidence="1">
    <location>
        <begin position="1287"/>
        <end position="1296"/>
    </location>
</feature>
<feature type="compositionally biased region" description="Polar residues" evidence="1">
    <location>
        <begin position="141"/>
        <end position="170"/>
    </location>
</feature>
<feature type="compositionally biased region" description="Basic and acidic residues" evidence="1">
    <location>
        <begin position="54"/>
        <end position="64"/>
    </location>
</feature>
<evidence type="ECO:0000313" key="3">
    <source>
        <dbReference type="Proteomes" id="UP000186601"/>
    </source>
</evidence>
<feature type="compositionally biased region" description="Pro residues" evidence="1">
    <location>
        <begin position="1325"/>
        <end position="1343"/>
    </location>
</feature>
<feature type="region of interest" description="Disordered" evidence="1">
    <location>
        <begin position="1103"/>
        <end position="1311"/>
    </location>
</feature>
<feature type="compositionally biased region" description="Polar residues" evidence="1">
    <location>
        <begin position="346"/>
        <end position="373"/>
    </location>
</feature>
<feature type="compositionally biased region" description="Polar residues" evidence="1">
    <location>
        <begin position="402"/>
        <end position="417"/>
    </location>
</feature>
<feature type="compositionally biased region" description="Low complexity" evidence="1">
    <location>
        <begin position="91"/>
        <end position="107"/>
    </location>
</feature>
<feature type="compositionally biased region" description="Polar residues" evidence="1">
    <location>
        <begin position="647"/>
        <end position="675"/>
    </location>
</feature>
<dbReference type="EMBL" id="MLYV02001019">
    <property type="protein sequence ID" value="PSR74162.1"/>
    <property type="molecule type" value="Genomic_DNA"/>
</dbReference>
<feature type="compositionally biased region" description="Low complexity" evidence="1">
    <location>
        <begin position="1237"/>
        <end position="1249"/>
    </location>
</feature>
<reference evidence="2 3" key="1">
    <citation type="submission" date="2018-02" db="EMBL/GenBank/DDBJ databases">
        <title>Genome sequence of the basidiomycete white-rot fungus Phlebia centrifuga.</title>
        <authorList>
            <person name="Granchi Z."/>
            <person name="Peng M."/>
            <person name="de Vries R.P."/>
            <person name="Hilden K."/>
            <person name="Makela M.R."/>
            <person name="Grigoriev I."/>
            <person name="Riley R."/>
        </authorList>
    </citation>
    <scope>NUCLEOTIDE SEQUENCE [LARGE SCALE GENOMIC DNA]</scope>
    <source>
        <strain evidence="2 3">FBCC195</strain>
    </source>
</reference>
<feature type="compositionally biased region" description="Basic and acidic residues" evidence="1">
    <location>
        <begin position="244"/>
        <end position="277"/>
    </location>
</feature>
<dbReference type="STRING" id="98765.A0A2R6NNY1"/>
<accession>A0A2R6NNY1</accession>
<feature type="compositionally biased region" description="Polar residues" evidence="1">
    <location>
        <begin position="1175"/>
        <end position="1193"/>
    </location>
</feature>
<feature type="compositionally biased region" description="Polar residues" evidence="1">
    <location>
        <begin position="921"/>
        <end position="940"/>
    </location>
</feature>
<feature type="compositionally biased region" description="Polar residues" evidence="1">
    <location>
        <begin position="297"/>
        <end position="314"/>
    </location>
</feature>
<feature type="compositionally biased region" description="Basic and acidic residues" evidence="1">
    <location>
        <begin position="284"/>
        <end position="296"/>
    </location>
</feature>